<dbReference type="InterPro" id="IPR001752">
    <property type="entry name" value="Kinesin_motor_dom"/>
</dbReference>
<dbReference type="Proteomes" id="UP000694240">
    <property type="component" value="Chromosome 12"/>
</dbReference>
<evidence type="ECO:0000256" key="1">
    <source>
        <dbReference type="ARBA" id="ARBA00007310"/>
    </source>
</evidence>
<feature type="binding site" evidence="7">
    <location>
        <begin position="91"/>
        <end position="98"/>
    </location>
    <ligand>
        <name>ATP</name>
        <dbReference type="ChEBI" id="CHEBI:30616"/>
    </ligand>
</feature>
<keyword evidence="12" id="KW-1185">Reference proteome</keyword>
<evidence type="ECO:0000256" key="2">
    <source>
        <dbReference type="ARBA" id="ARBA00022701"/>
    </source>
</evidence>
<evidence type="ECO:0000256" key="7">
    <source>
        <dbReference type="PROSITE-ProRule" id="PRU00283"/>
    </source>
</evidence>
<dbReference type="InterPro" id="IPR021881">
    <property type="entry name" value="NACK_C"/>
</dbReference>
<dbReference type="GO" id="GO:0007018">
    <property type="term" value="P:microtubule-based movement"/>
    <property type="evidence" value="ECO:0007669"/>
    <property type="project" value="InterPro"/>
</dbReference>
<feature type="compositionally biased region" description="Basic and acidic residues" evidence="9">
    <location>
        <begin position="633"/>
        <end position="650"/>
    </location>
</feature>
<dbReference type="CDD" id="cd16331">
    <property type="entry name" value="YjgA-like"/>
    <property type="match status" value="1"/>
</dbReference>
<dbReference type="InterPro" id="IPR019821">
    <property type="entry name" value="Kinesin_motor_CS"/>
</dbReference>
<comment type="caution">
    <text evidence="11">The sequence shown here is derived from an EMBL/GenBank/DDBJ whole genome shotgun (WGS) entry which is preliminary data.</text>
</comment>
<feature type="region of interest" description="Disordered" evidence="9">
    <location>
        <begin position="621"/>
        <end position="670"/>
    </location>
</feature>
<evidence type="ECO:0000313" key="11">
    <source>
        <dbReference type="EMBL" id="KAG7541684.1"/>
    </source>
</evidence>
<evidence type="ECO:0000313" key="12">
    <source>
        <dbReference type="Proteomes" id="UP000694240"/>
    </source>
</evidence>
<dbReference type="GO" id="GO:0008017">
    <property type="term" value="F:microtubule binding"/>
    <property type="evidence" value="ECO:0007669"/>
    <property type="project" value="InterPro"/>
</dbReference>
<feature type="compositionally biased region" description="Polar residues" evidence="9">
    <location>
        <begin position="652"/>
        <end position="662"/>
    </location>
</feature>
<reference evidence="11 12" key="1">
    <citation type="submission" date="2020-12" db="EMBL/GenBank/DDBJ databases">
        <title>Concerted genomic and epigenomic changes stabilize Arabidopsis allopolyploids.</title>
        <authorList>
            <person name="Chen Z."/>
        </authorList>
    </citation>
    <scope>NUCLEOTIDE SEQUENCE [LARGE SCALE GENOMIC DNA]</scope>
    <source>
        <strain evidence="11">Allo738</strain>
        <tissue evidence="11">Leaf</tissue>
    </source>
</reference>
<feature type="region of interest" description="Disordered" evidence="9">
    <location>
        <begin position="411"/>
        <end position="435"/>
    </location>
</feature>
<dbReference type="Pfam" id="PF00225">
    <property type="entry name" value="Kinesin"/>
    <property type="match status" value="1"/>
</dbReference>
<evidence type="ECO:0000259" key="10">
    <source>
        <dbReference type="PROSITE" id="PS50067"/>
    </source>
</evidence>
<feature type="compositionally biased region" description="Basic and acidic residues" evidence="9">
    <location>
        <begin position="801"/>
        <end position="811"/>
    </location>
</feature>
<keyword evidence="2" id="KW-0493">Microtubule</keyword>
<sequence>MAAGGEEKILVSVRVRPLNEKEKTKNDRCDWECINDTTIICKFHNLPDKSSYTFDKVFGFECPTKQVYDDGAKEVALCVLSGINSSIFAYGQTSSGKTYTMSGITEFAMNDIFAYIDKHKQERKFTLKFSAMEIYNEAVRDLLCEDSSTPLRLLDDPERGTVVEKLREETLTDRNHLEELLSICETQRKIGETSLNETSSRSHQILRLTIESSNRVFSPESSATLAASVCFVDLAGSERASQTLSAGSRLKEGCHINRSLLTLGTVIRKLSKGKNGHIPYRDSKLTRILQNSLGGNARTAIICTMSPARSHLEQSRNTLLFATCAKEVTTNAQVNLVVSEKALVKQLQRELARMENELKNLGPASASSTSEFYALMLKQKEELIAKMEEQIQELKWQRDVAQSRVENLLKSTAEEQSSSSSMDSRRRRRISYDSTDFDEPRMLNNLGKSNLYSPDEDGFLLDDTTPQFPGHDLQDKWEEMAQRTTQEPEDACKEVRCIEVNSGEAERVQIQDSLDDIVEKKEYEQNYKSADSFLKPIDMELSLYAKLEAEDEVSLKLIEDVQETEKSVEKQKQSPKKEEMVEEYSSRDQSEQVKKSHPEEEQYVQVYGGYDKLEAKDELTINKLEESQETEQSVEKEDTKKNLSSKKEDIEQNLSMDQSEQLYKSPPEEEKCVEVYEGSDKDDNTYEALKKKVKEMQKTIEYFMSIQSAEEKQSPSFNTIDDTLSPGDYFKMRRSRSCRENLLFTKAAAAAASRGFIFETTNTSFDSDITVSMDAQSMKDSDTETSGSSFHEFMAGLRERTMQHHSTHSDTETNTMKPENTDDGSEKTEFERQQSQIIELWEVCNVPLVHRTYFFSLFKGDPSDFVYMEVELRRLSFLKDSPETSRKQTAKTLTREREWLAKQIPNKFGKKEKEQVYKKWGVELSSKRRSLQVTHKLWNNTKDIEHCKESASLIATLVGFVDSTLTPKEMFDKAPTLERFAGAAMAQLIRPIRQLSPQCNHHFRNLRHLFSKKLPNPPSSIPTLLLFSSFSTAKSPPRRRIRPAPPEALTPTVIAEDDGDSDGSESDSLRSRNQRKRDARRAVKWGMELASFSGDQVKRILKAASLGEEVYDALMLAKRLGSDVREGKRRHFNYIGKLLREVEPDLMDTLINATKQGDHTTLQTLISSAKDVTDDVGGSYDDDTETESEDGEEGSDEYIAMAARWFDGLISQNVELTKEVYSLQSVDFDRQELRKLVRKVQLVHEQKKGTTEEEKQKEVEAALVTAENSLKQFLCSMAKQMQSEQTDLYL</sequence>
<dbReference type="GO" id="GO:0005874">
    <property type="term" value="C:microtubule"/>
    <property type="evidence" value="ECO:0007669"/>
    <property type="project" value="UniProtKB-KW"/>
</dbReference>
<evidence type="ECO:0000256" key="9">
    <source>
        <dbReference type="SAM" id="MobiDB-lite"/>
    </source>
</evidence>
<protein>
    <submittedName>
        <fullName evidence="11">NPK1-activating kinesin-like protein C-terminal</fullName>
    </submittedName>
</protein>
<keyword evidence="5 8" id="KW-0175">Coiled coil</keyword>
<dbReference type="GO" id="GO:0003777">
    <property type="term" value="F:microtubule motor activity"/>
    <property type="evidence" value="ECO:0007669"/>
    <property type="project" value="InterPro"/>
</dbReference>
<proteinExistence type="inferred from homology"/>
<keyword evidence="4 7" id="KW-0067">ATP-binding</keyword>
<dbReference type="CDD" id="cd01374">
    <property type="entry name" value="KISc_CENP_E"/>
    <property type="match status" value="1"/>
</dbReference>
<dbReference type="PROSITE" id="PS50067">
    <property type="entry name" value="KINESIN_MOTOR_2"/>
    <property type="match status" value="1"/>
</dbReference>
<name>A0A8T1Y4V1_9BRAS</name>
<evidence type="ECO:0000256" key="4">
    <source>
        <dbReference type="ARBA" id="ARBA00022840"/>
    </source>
</evidence>
<dbReference type="Pfam" id="PF04751">
    <property type="entry name" value="DarP"/>
    <property type="match status" value="1"/>
</dbReference>
<evidence type="ECO:0000256" key="6">
    <source>
        <dbReference type="ARBA" id="ARBA00023175"/>
    </source>
</evidence>
<evidence type="ECO:0000256" key="3">
    <source>
        <dbReference type="ARBA" id="ARBA00022741"/>
    </source>
</evidence>
<dbReference type="EMBL" id="JAEFBK010000012">
    <property type="protein sequence ID" value="KAG7541684.1"/>
    <property type="molecule type" value="Genomic_DNA"/>
</dbReference>
<feature type="region of interest" description="Disordered" evidence="9">
    <location>
        <begin position="801"/>
        <end position="829"/>
    </location>
</feature>
<feature type="compositionally biased region" description="Acidic residues" evidence="9">
    <location>
        <begin position="1180"/>
        <end position="1194"/>
    </location>
</feature>
<feature type="coiled-coil region" evidence="8">
    <location>
        <begin position="337"/>
        <end position="411"/>
    </location>
</feature>
<feature type="compositionally biased region" description="Basic and acidic residues" evidence="9">
    <location>
        <begin position="562"/>
        <end position="600"/>
    </location>
</feature>
<organism evidence="11 12">
    <name type="scientific">Arabidopsis thaliana x Arabidopsis arenosa</name>
    <dbReference type="NCBI Taxonomy" id="1240361"/>
    <lineage>
        <taxon>Eukaryota</taxon>
        <taxon>Viridiplantae</taxon>
        <taxon>Streptophyta</taxon>
        <taxon>Embryophyta</taxon>
        <taxon>Tracheophyta</taxon>
        <taxon>Spermatophyta</taxon>
        <taxon>Magnoliopsida</taxon>
        <taxon>eudicotyledons</taxon>
        <taxon>Gunneridae</taxon>
        <taxon>Pentapetalae</taxon>
        <taxon>rosids</taxon>
        <taxon>malvids</taxon>
        <taxon>Brassicales</taxon>
        <taxon>Brassicaceae</taxon>
        <taxon>Camelineae</taxon>
        <taxon>Arabidopsis</taxon>
    </lineage>
</organism>
<feature type="region of interest" description="Disordered" evidence="9">
    <location>
        <begin position="1034"/>
        <end position="1080"/>
    </location>
</feature>
<dbReference type="Pfam" id="PF11995">
    <property type="entry name" value="DUF3490"/>
    <property type="match status" value="1"/>
</dbReference>
<dbReference type="PANTHER" id="PTHR47968">
    <property type="entry name" value="CENTROMERE PROTEIN E"/>
    <property type="match status" value="1"/>
</dbReference>
<feature type="compositionally biased region" description="Acidic residues" evidence="9">
    <location>
        <begin position="1055"/>
        <end position="1065"/>
    </location>
</feature>
<dbReference type="InterPro" id="IPR006839">
    <property type="entry name" value="DarP"/>
</dbReference>
<dbReference type="PANTHER" id="PTHR47968:SF21">
    <property type="entry name" value="KINESIN-LIKE PROTEIN KIN-7I"/>
    <property type="match status" value="1"/>
</dbReference>
<accession>A0A8T1Y4V1</accession>
<keyword evidence="3 7" id="KW-0547">Nucleotide-binding</keyword>
<dbReference type="FunFam" id="3.40.850.10:FF:000016">
    <property type="entry name" value="Kinesin-like protein"/>
    <property type="match status" value="1"/>
</dbReference>
<dbReference type="PROSITE" id="PS00411">
    <property type="entry name" value="KINESIN_MOTOR_1"/>
    <property type="match status" value="1"/>
</dbReference>
<keyword evidence="6 7" id="KW-0505">Motor protein</keyword>
<feature type="domain" description="Kinesin motor" evidence="10">
    <location>
        <begin position="8"/>
        <end position="328"/>
    </location>
</feature>
<feature type="region of interest" description="Disordered" evidence="9">
    <location>
        <begin position="1173"/>
        <end position="1194"/>
    </location>
</feature>
<dbReference type="GO" id="GO:0005524">
    <property type="term" value="F:ATP binding"/>
    <property type="evidence" value="ECO:0007669"/>
    <property type="project" value="UniProtKB-UniRule"/>
</dbReference>
<evidence type="ECO:0000256" key="8">
    <source>
        <dbReference type="SAM" id="Coils"/>
    </source>
</evidence>
<dbReference type="InterPro" id="IPR027640">
    <property type="entry name" value="Kinesin-like_fam"/>
</dbReference>
<comment type="similarity">
    <text evidence="1">Belongs to the TRAFAC class myosin-kinesin ATPase superfamily. Kinesin family. KIN-7 subfamily.</text>
</comment>
<dbReference type="SMART" id="SM00129">
    <property type="entry name" value="KISc"/>
    <property type="match status" value="1"/>
</dbReference>
<gene>
    <name evidence="11" type="ORF">ISN45_Aa07g017450</name>
</gene>
<evidence type="ECO:0000256" key="5">
    <source>
        <dbReference type="ARBA" id="ARBA00023054"/>
    </source>
</evidence>
<feature type="region of interest" description="Disordered" evidence="9">
    <location>
        <begin position="562"/>
        <end position="602"/>
    </location>
</feature>